<organism evidence="1 2">
    <name type="scientific">Sordaria macrospora</name>
    <dbReference type="NCBI Taxonomy" id="5147"/>
    <lineage>
        <taxon>Eukaryota</taxon>
        <taxon>Fungi</taxon>
        <taxon>Dikarya</taxon>
        <taxon>Ascomycota</taxon>
        <taxon>Pezizomycotina</taxon>
        <taxon>Sordariomycetes</taxon>
        <taxon>Sordariomycetidae</taxon>
        <taxon>Sordariales</taxon>
        <taxon>Sordariaceae</taxon>
        <taxon>Sordaria</taxon>
    </lineage>
</organism>
<comment type="caution">
    <text evidence="1">The sequence shown here is derived from an EMBL/GenBank/DDBJ whole genome shotgun (WGS) entry which is preliminary data.</text>
</comment>
<dbReference type="AlphaFoldDB" id="A0A8S8Z9L9"/>
<dbReference type="VEuPathDB" id="FungiDB:SMAC_09704"/>
<name>A0A8S8Z9L9_SORMA</name>
<accession>A0A8S8Z9L9</accession>
<evidence type="ECO:0000313" key="2">
    <source>
        <dbReference type="Proteomes" id="UP000433876"/>
    </source>
</evidence>
<gene>
    <name evidence="1" type="ORF">SMACR_09704</name>
</gene>
<proteinExistence type="predicted"/>
<evidence type="ECO:0000313" key="1">
    <source>
        <dbReference type="EMBL" id="KAA8622125.1"/>
    </source>
</evidence>
<reference evidence="1 2" key="1">
    <citation type="submission" date="2017-07" db="EMBL/GenBank/DDBJ databases">
        <title>Genome sequence of the Sordaria macrospora wild type strain R19027.</title>
        <authorList>
            <person name="Nowrousian M."/>
            <person name="Teichert I."/>
            <person name="Kueck U."/>
        </authorList>
    </citation>
    <scope>NUCLEOTIDE SEQUENCE [LARGE SCALE GENOMIC DNA]</scope>
    <source>
        <strain evidence="1 2">R19027</strain>
        <tissue evidence="1">Mycelium</tissue>
    </source>
</reference>
<protein>
    <submittedName>
        <fullName evidence="1">Uncharacterized protein</fullName>
    </submittedName>
</protein>
<dbReference type="OMA" id="WEDEHNY"/>
<dbReference type="Proteomes" id="UP000433876">
    <property type="component" value="Unassembled WGS sequence"/>
</dbReference>
<dbReference type="EMBL" id="NMPR01000314">
    <property type="protein sequence ID" value="KAA8622125.1"/>
    <property type="molecule type" value="Genomic_DNA"/>
</dbReference>
<sequence>MMEPTPSLQSDGPPYPSFEELQRKGHRVMFTRDTWRLYWELDGDFPGAISVMKTRKGANDLEPFFRPDTATWHELAGMPLTEPKVSSVEAMVSDLRQWESDWLEWHDWHEAPEYNQVLVAYGDLDNNVRPYAGEPPEDDEDTKFLIKCCGEDRPLRKKEIKLKVMASAGGDSFVTVRDYVSCKRPVPITSKRFSKFSNHRTLAVHPWLKSLRSEIMKAKEVARPLAYNTKLPYEWMVDVFEGPFNKIEEKKDWVQSHGGGPRREHPLPVVLLEHLAQKRAERELRNKSN</sequence>